<gene>
    <name evidence="1" type="ORF">HNP84_009099</name>
</gene>
<accession>A0A840PK89</accession>
<keyword evidence="1" id="KW-0808">Transferase</keyword>
<comment type="caution">
    <text evidence="1">The sequence shown here is derived from an EMBL/GenBank/DDBJ whole genome shotgun (WGS) entry which is preliminary data.</text>
</comment>
<keyword evidence="2" id="KW-1185">Reference proteome</keyword>
<reference evidence="1 2" key="1">
    <citation type="submission" date="2020-08" db="EMBL/GenBank/DDBJ databases">
        <title>Genomic Encyclopedia of Type Strains, Phase IV (KMG-IV): sequencing the most valuable type-strain genomes for metagenomic binning, comparative biology and taxonomic classification.</title>
        <authorList>
            <person name="Goeker M."/>
        </authorList>
    </citation>
    <scope>NUCLEOTIDE SEQUENCE [LARGE SCALE GENOMIC DNA]</scope>
    <source>
        <strain evidence="1 2">DSM 45615</strain>
    </source>
</reference>
<name>A0A840PK89_9ACTN</name>
<dbReference type="RefSeq" id="WP_185056172.1">
    <property type="nucleotide sequence ID" value="NZ_BAABIX010000029.1"/>
</dbReference>
<organism evidence="1 2">
    <name type="scientific">Thermocatellispora tengchongensis</name>
    <dbReference type="NCBI Taxonomy" id="1073253"/>
    <lineage>
        <taxon>Bacteria</taxon>
        <taxon>Bacillati</taxon>
        <taxon>Actinomycetota</taxon>
        <taxon>Actinomycetes</taxon>
        <taxon>Streptosporangiales</taxon>
        <taxon>Streptosporangiaceae</taxon>
        <taxon>Thermocatellispora</taxon>
    </lineage>
</organism>
<dbReference type="SUPFAM" id="SSF53756">
    <property type="entry name" value="UDP-Glycosyltransferase/glycogen phosphorylase"/>
    <property type="match status" value="1"/>
</dbReference>
<evidence type="ECO:0000313" key="1">
    <source>
        <dbReference type="EMBL" id="MBB5139336.1"/>
    </source>
</evidence>
<proteinExistence type="predicted"/>
<dbReference type="Gene3D" id="3.40.50.11190">
    <property type="match status" value="1"/>
</dbReference>
<evidence type="ECO:0000313" key="2">
    <source>
        <dbReference type="Proteomes" id="UP000578449"/>
    </source>
</evidence>
<sequence>MRVGVRCDAGRGIGVGHLVRCVALAEELVARGAEVLFLGDLGGVEWARAQLWRRRLSLLPAAAEPARFAAQATALGLGVVVLDRYDLPEGTGAALRGAGVPVLHVIDAPEPRQEADLYLDQNLGAEARYDPGTPVLAGARYALLRDDVVREGGEVRPDAAAPPRVLCFFGGTDAAGVTGRWLRALADTGVPCVCTAVGDAPAYPGMTVIPPTDELPALMARADLVLTAAGSATWELLYLGVPAALTWVAANQLVGYEAVVGNGLATGLGADPEAAVPVLRALLAELAAPGARARLGGPGRALIDGHGRSRVADALLALSRSSSRSAASPWACHG</sequence>
<dbReference type="EMBL" id="JACHGN010000029">
    <property type="protein sequence ID" value="MBB5139336.1"/>
    <property type="molecule type" value="Genomic_DNA"/>
</dbReference>
<dbReference type="Proteomes" id="UP000578449">
    <property type="component" value="Unassembled WGS sequence"/>
</dbReference>
<dbReference type="AlphaFoldDB" id="A0A840PK89"/>
<dbReference type="Gene3D" id="3.40.50.2000">
    <property type="entry name" value="Glycogen Phosphorylase B"/>
    <property type="match status" value="1"/>
</dbReference>
<dbReference type="GO" id="GO:0016740">
    <property type="term" value="F:transferase activity"/>
    <property type="evidence" value="ECO:0007669"/>
    <property type="project" value="UniProtKB-KW"/>
</dbReference>
<protein>
    <submittedName>
        <fullName evidence="1">Spore coat polysaccharide biosynthesis predicted glycosyltransferase SpsG</fullName>
    </submittedName>
</protein>